<accession>A0A9Q9FAF4</accession>
<gene>
    <name evidence="1" type="ORF">GPU96_11g20990</name>
</gene>
<evidence type="ECO:0000313" key="2">
    <source>
        <dbReference type="Proteomes" id="UP001059546"/>
    </source>
</evidence>
<dbReference type="EMBL" id="CP075157">
    <property type="protein sequence ID" value="UTX44301.1"/>
    <property type="molecule type" value="Genomic_DNA"/>
</dbReference>
<dbReference type="Proteomes" id="UP001059546">
    <property type="component" value="Chromosome XI"/>
</dbReference>
<name>A0A9Q9FAF4_ENCHE</name>
<dbReference type="AlphaFoldDB" id="A0A9Q9FAF4"/>
<evidence type="ECO:0000313" key="1">
    <source>
        <dbReference type="EMBL" id="UTX44301.1"/>
    </source>
</evidence>
<organism evidence="1 2">
    <name type="scientific">Encephalitozoon hellem</name>
    <name type="common">Microsporidian parasite</name>
    <dbReference type="NCBI Taxonomy" id="27973"/>
    <lineage>
        <taxon>Eukaryota</taxon>
        <taxon>Fungi</taxon>
        <taxon>Fungi incertae sedis</taxon>
        <taxon>Microsporidia</taxon>
        <taxon>Unikaryonidae</taxon>
        <taxon>Encephalitozoon</taxon>
    </lineage>
</organism>
<protein>
    <submittedName>
        <fullName evidence="1">Uncharacterized protein</fullName>
    </submittedName>
</protein>
<sequence length="180" mass="21441">MRLEPNSSALDHSAIAPLRYPNNGQLANYVTSYLRRHDIAFHRMPCAMTETAENALWISKLDLEQEPTNGVYFSLDIMRCKICFEIFYVKYHEDHPCFSKDIDSQCNQKIETISSMEKRDANQSLEEDQKGLTEHIRRHAYLEEALNIKPVVNKIWRFPHILLLEERKYLWKWMHEKKEN</sequence>
<reference evidence="1" key="1">
    <citation type="submission" date="2021-05" db="EMBL/GenBank/DDBJ databases">
        <title>Encephalitozoon hellem ATCC 50604 Complete Genome.</title>
        <authorList>
            <person name="Mascarenhas dos Santos A.C."/>
            <person name="Julian A.T."/>
            <person name="Pombert J.-F."/>
        </authorList>
    </citation>
    <scope>NUCLEOTIDE SEQUENCE</scope>
    <source>
        <strain evidence="1">ATCC 50604</strain>
    </source>
</reference>
<proteinExistence type="predicted"/>